<gene>
    <name evidence="5" type="ORF">rosmuc_03792</name>
</gene>
<dbReference type="AlphaFoldDB" id="A0A0A0HHQ7"/>
<dbReference type="Gene3D" id="1.20.120.530">
    <property type="entry name" value="GntR ligand-binding domain-like"/>
    <property type="match status" value="1"/>
</dbReference>
<name>A0A0A0HHQ7_9RHOB</name>
<dbReference type="SUPFAM" id="SSF46785">
    <property type="entry name" value="Winged helix' DNA-binding domain"/>
    <property type="match status" value="1"/>
</dbReference>
<dbReference type="STRING" id="215743.ROSMUCSMR3_02723"/>
<dbReference type="EMBL" id="AONH01000020">
    <property type="protein sequence ID" value="KGM86229.1"/>
    <property type="molecule type" value="Genomic_DNA"/>
</dbReference>
<dbReference type="Proteomes" id="UP000030021">
    <property type="component" value="Unassembled WGS sequence"/>
</dbReference>
<dbReference type="eggNOG" id="COG1802">
    <property type="taxonomic scope" value="Bacteria"/>
</dbReference>
<dbReference type="PANTHER" id="PTHR43537">
    <property type="entry name" value="TRANSCRIPTIONAL REGULATOR, GNTR FAMILY"/>
    <property type="match status" value="1"/>
</dbReference>
<keyword evidence="1" id="KW-0805">Transcription regulation</keyword>
<evidence type="ECO:0000259" key="4">
    <source>
        <dbReference type="PROSITE" id="PS50949"/>
    </source>
</evidence>
<evidence type="ECO:0000256" key="1">
    <source>
        <dbReference type="ARBA" id="ARBA00023015"/>
    </source>
</evidence>
<dbReference type="Gene3D" id="1.10.10.10">
    <property type="entry name" value="Winged helix-like DNA-binding domain superfamily/Winged helix DNA-binding domain"/>
    <property type="match status" value="1"/>
</dbReference>
<organism evidence="5 6">
    <name type="scientific">Roseovarius mucosus DSM 17069</name>
    <dbReference type="NCBI Taxonomy" id="1288298"/>
    <lineage>
        <taxon>Bacteria</taxon>
        <taxon>Pseudomonadati</taxon>
        <taxon>Pseudomonadota</taxon>
        <taxon>Alphaproteobacteria</taxon>
        <taxon>Rhodobacterales</taxon>
        <taxon>Roseobacteraceae</taxon>
        <taxon>Roseovarius</taxon>
    </lineage>
</organism>
<evidence type="ECO:0000313" key="5">
    <source>
        <dbReference type="EMBL" id="KGM86229.1"/>
    </source>
</evidence>
<dbReference type="GO" id="GO:0003700">
    <property type="term" value="F:DNA-binding transcription factor activity"/>
    <property type="evidence" value="ECO:0007669"/>
    <property type="project" value="InterPro"/>
</dbReference>
<dbReference type="Pfam" id="PF07729">
    <property type="entry name" value="FCD"/>
    <property type="match status" value="1"/>
</dbReference>
<dbReference type="OrthoDB" id="7618373at2"/>
<dbReference type="PATRIC" id="fig|1288298.3.peg.3800"/>
<sequence>MSDTPETVLVEHVLDAISDQRLRAGTKLGEQALSDLFSCNRAHVRRALATLAAYQVVDLIPNRGAFVSTPSEDEARDVFQARRAIEATIIRNVVRRADEADIASLRAHLATEDSIRSQNDRPKAIRASRAFHMLLAKIGRNSVLEHYLAELTMRTSLIIGLYGSNAASLCSDDEHARIVQSIADRDEARAQEMVDHHLRHIEGEIAFGEEAPRVGPLSMILSPDRATG</sequence>
<dbReference type="HOGENOM" id="CLU_017584_5_0_5"/>
<dbReference type="SMART" id="SM00345">
    <property type="entry name" value="HTH_GNTR"/>
    <property type="match status" value="1"/>
</dbReference>
<dbReference type="SMART" id="SM00895">
    <property type="entry name" value="FCD"/>
    <property type="match status" value="1"/>
</dbReference>
<protein>
    <submittedName>
        <fullName evidence="5">Transcriptional regulator, GntR family</fullName>
    </submittedName>
</protein>
<dbReference type="PROSITE" id="PS50949">
    <property type="entry name" value="HTH_GNTR"/>
    <property type="match status" value="1"/>
</dbReference>
<dbReference type="InterPro" id="IPR011711">
    <property type="entry name" value="GntR_C"/>
</dbReference>
<dbReference type="InterPro" id="IPR036390">
    <property type="entry name" value="WH_DNA-bd_sf"/>
</dbReference>
<dbReference type="Pfam" id="PF00392">
    <property type="entry name" value="GntR"/>
    <property type="match status" value="1"/>
</dbReference>
<feature type="domain" description="HTH gntR-type" evidence="4">
    <location>
        <begin position="3"/>
        <end position="70"/>
    </location>
</feature>
<evidence type="ECO:0000313" key="6">
    <source>
        <dbReference type="Proteomes" id="UP000030021"/>
    </source>
</evidence>
<comment type="caution">
    <text evidence="5">The sequence shown here is derived from an EMBL/GenBank/DDBJ whole genome shotgun (WGS) entry which is preliminary data.</text>
</comment>
<dbReference type="RefSeq" id="WP_052115407.1">
    <property type="nucleotide sequence ID" value="NZ_KN293984.1"/>
</dbReference>
<dbReference type="GO" id="GO:0003677">
    <property type="term" value="F:DNA binding"/>
    <property type="evidence" value="ECO:0007669"/>
    <property type="project" value="UniProtKB-KW"/>
</dbReference>
<proteinExistence type="predicted"/>
<dbReference type="InterPro" id="IPR000524">
    <property type="entry name" value="Tscrpt_reg_HTH_GntR"/>
</dbReference>
<evidence type="ECO:0000256" key="2">
    <source>
        <dbReference type="ARBA" id="ARBA00023125"/>
    </source>
</evidence>
<keyword evidence="3" id="KW-0804">Transcription</keyword>
<accession>A0A0A0HHQ7</accession>
<dbReference type="SUPFAM" id="SSF48008">
    <property type="entry name" value="GntR ligand-binding domain-like"/>
    <property type="match status" value="1"/>
</dbReference>
<evidence type="ECO:0000256" key="3">
    <source>
        <dbReference type="ARBA" id="ARBA00023163"/>
    </source>
</evidence>
<dbReference type="InterPro" id="IPR036388">
    <property type="entry name" value="WH-like_DNA-bd_sf"/>
</dbReference>
<keyword evidence="2" id="KW-0238">DNA-binding</keyword>
<dbReference type="InterPro" id="IPR008920">
    <property type="entry name" value="TF_FadR/GntR_C"/>
</dbReference>
<dbReference type="PANTHER" id="PTHR43537:SF53">
    <property type="entry name" value="HTH-TYPE TRANSCRIPTIONAL REPRESSOR NANR"/>
    <property type="match status" value="1"/>
</dbReference>
<reference evidence="5 6" key="1">
    <citation type="submission" date="2013-01" db="EMBL/GenBank/DDBJ databases">
        <authorList>
            <person name="Fiebig A."/>
            <person name="Goeker M."/>
            <person name="Klenk H.-P.P."/>
        </authorList>
    </citation>
    <scope>NUCLEOTIDE SEQUENCE [LARGE SCALE GENOMIC DNA]</scope>
    <source>
        <strain evidence="5 6">DSM 17069</strain>
    </source>
</reference>